<reference evidence="2" key="1">
    <citation type="submission" date="2022-11" db="UniProtKB">
        <authorList>
            <consortium name="WormBaseParasite"/>
        </authorList>
    </citation>
    <scope>IDENTIFICATION</scope>
</reference>
<dbReference type="Proteomes" id="UP000887581">
    <property type="component" value="Unplaced"/>
</dbReference>
<evidence type="ECO:0000313" key="1">
    <source>
        <dbReference type="Proteomes" id="UP000887581"/>
    </source>
</evidence>
<name>A0A915PH75_9BILA</name>
<keyword evidence="1" id="KW-1185">Reference proteome</keyword>
<proteinExistence type="predicted"/>
<accession>A0A915PH75</accession>
<dbReference type="AlphaFoldDB" id="A0A915PH75"/>
<dbReference type="WBParaSite" id="sdigi.contig16.g1524.t1">
    <property type="protein sequence ID" value="sdigi.contig16.g1524.t1"/>
    <property type="gene ID" value="sdigi.contig16.g1524"/>
</dbReference>
<evidence type="ECO:0000313" key="2">
    <source>
        <dbReference type="WBParaSite" id="sdigi.contig16.g1524.t1"/>
    </source>
</evidence>
<organism evidence="1 2">
    <name type="scientific">Setaria digitata</name>
    <dbReference type="NCBI Taxonomy" id="48799"/>
    <lineage>
        <taxon>Eukaryota</taxon>
        <taxon>Metazoa</taxon>
        <taxon>Ecdysozoa</taxon>
        <taxon>Nematoda</taxon>
        <taxon>Chromadorea</taxon>
        <taxon>Rhabditida</taxon>
        <taxon>Spirurina</taxon>
        <taxon>Spiruromorpha</taxon>
        <taxon>Filarioidea</taxon>
        <taxon>Setariidae</taxon>
        <taxon>Setaria</taxon>
    </lineage>
</organism>
<protein>
    <submittedName>
        <fullName evidence="2">DUF4005 domain-containing protein</fullName>
    </submittedName>
</protein>
<sequence length="286" mass="32577">MVCNETDEPIPFPSGFIRKTYPSIRCSRQTQRTQLESVENRNFDEQQQNPRRQKCSTINEGYPSTIHYSFGTKNDEQRTTTTGIGSCIFVRGPTQLRDSRRKTAERWQSKKVSKINDENCLEEIRIGQKVKFSPAAANNSKSFFRNLKNIMENKEHSQISNIEHFEGVRTYFLPSRFSSSAIGLKSTSYNLPPNYGTIQHSSLHRTKSTTKSTDSYFKSSEIPENISGQNQNIHGYAGALKELNHYHLPLRKKPIISRNTGSSDETGSRQRVASFSNLQGNLSLLK</sequence>